<accession>A0A177P3M4</accession>
<organism evidence="1 2">
    <name type="scientific">Methylomonas koyamae</name>
    <dbReference type="NCBI Taxonomy" id="702114"/>
    <lineage>
        <taxon>Bacteria</taxon>
        <taxon>Pseudomonadati</taxon>
        <taxon>Pseudomonadota</taxon>
        <taxon>Gammaproteobacteria</taxon>
        <taxon>Methylococcales</taxon>
        <taxon>Methylococcaceae</taxon>
        <taxon>Methylomonas</taxon>
    </lineage>
</organism>
<dbReference type="Proteomes" id="UP000077628">
    <property type="component" value="Unassembled WGS sequence"/>
</dbReference>
<evidence type="ECO:0000313" key="2">
    <source>
        <dbReference type="Proteomes" id="UP000077628"/>
    </source>
</evidence>
<evidence type="ECO:0000313" key="1">
    <source>
        <dbReference type="EMBL" id="OAI24811.1"/>
    </source>
</evidence>
<protein>
    <recommendedName>
        <fullName evidence="3">Chemotaxis protein</fullName>
    </recommendedName>
</protein>
<dbReference type="STRING" id="702114.A1355_20185"/>
<keyword evidence="2" id="KW-1185">Reference proteome</keyword>
<name>A0A177P3M4_9GAMM</name>
<dbReference type="AlphaFoldDB" id="A0A177P3M4"/>
<sequence>MPINSISAQLDMQRIVSLNEHIKEILRISSASYLVAINSMLISKASGQRLLGFGVVSSELRQFSRKLETAMIQLSQLTYAMSKKAAIFKKLSRERHLLMTTLTKSPRGEQTMKLPLQNKSAALLSVTDEFAEDIEKLNRYSKRTLQLCKAGNALARSAKIEAAHGGDMRQVLNEIAEQIEKTVLNIISLLTTLRASLEH</sequence>
<dbReference type="SUPFAM" id="SSF58104">
    <property type="entry name" value="Methyl-accepting chemotaxis protein (MCP) signaling domain"/>
    <property type="match status" value="1"/>
</dbReference>
<reference evidence="2" key="1">
    <citation type="submission" date="2016-03" db="EMBL/GenBank/DDBJ databases">
        <authorList>
            <person name="Heylen K."/>
            <person name="De Vos P."/>
            <person name="Vekeman B."/>
        </authorList>
    </citation>
    <scope>NUCLEOTIDE SEQUENCE [LARGE SCALE GENOMIC DNA]</scope>
    <source>
        <strain evidence="2">R-45383</strain>
    </source>
</reference>
<dbReference type="RefSeq" id="WP_064025282.1">
    <property type="nucleotide sequence ID" value="NZ_LUUK01000042.1"/>
</dbReference>
<evidence type="ECO:0008006" key="3">
    <source>
        <dbReference type="Google" id="ProtNLM"/>
    </source>
</evidence>
<proteinExistence type="predicted"/>
<comment type="caution">
    <text evidence="1">The sequence shown here is derived from an EMBL/GenBank/DDBJ whole genome shotgun (WGS) entry which is preliminary data.</text>
</comment>
<dbReference type="EMBL" id="LUUK01000042">
    <property type="protein sequence ID" value="OAI24811.1"/>
    <property type="molecule type" value="Genomic_DNA"/>
</dbReference>
<dbReference type="Gene3D" id="6.10.250.3200">
    <property type="match status" value="1"/>
</dbReference>
<dbReference type="OrthoDB" id="9179904at2"/>
<gene>
    <name evidence="1" type="ORF">A1355_20185</name>
</gene>